<accession>A0A285J2V5</accession>
<sequence length="122" mass="13906">MARRLMPDVDIKDDEDLLQLLEGIRTLGIAAHDEVDELAGMIRMKIERYGRRNGLSRMRAKFWGRQVARPLVRAADEFLTVAAYARVCRNRFEAFLVALDDEQPGATDFTVRGRTNNGRRAA</sequence>
<name>A0A285J2V5_9ACTN</name>
<dbReference type="AlphaFoldDB" id="A0A285J2V5"/>
<evidence type="ECO:0000313" key="1">
    <source>
        <dbReference type="EMBL" id="SNY53696.1"/>
    </source>
</evidence>
<keyword evidence="2" id="KW-1185">Reference proteome</keyword>
<dbReference type="EMBL" id="OBDY01000014">
    <property type="protein sequence ID" value="SNY53696.1"/>
    <property type="molecule type" value="Genomic_DNA"/>
</dbReference>
<organism evidence="1 2">
    <name type="scientific">Paractinoplanes atraurantiacus</name>
    <dbReference type="NCBI Taxonomy" id="1036182"/>
    <lineage>
        <taxon>Bacteria</taxon>
        <taxon>Bacillati</taxon>
        <taxon>Actinomycetota</taxon>
        <taxon>Actinomycetes</taxon>
        <taxon>Micromonosporales</taxon>
        <taxon>Micromonosporaceae</taxon>
        <taxon>Paractinoplanes</taxon>
    </lineage>
</organism>
<dbReference type="RefSeq" id="WP_179855367.1">
    <property type="nucleotide sequence ID" value="NZ_OBDY01000014.1"/>
</dbReference>
<evidence type="ECO:0000313" key="2">
    <source>
        <dbReference type="Proteomes" id="UP000219612"/>
    </source>
</evidence>
<reference evidence="1 2" key="1">
    <citation type="submission" date="2017-09" db="EMBL/GenBank/DDBJ databases">
        <authorList>
            <person name="Ehlers B."/>
            <person name="Leendertz F.H."/>
        </authorList>
    </citation>
    <scope>NUCLEOTIDE SEQUENCE [LARGE SCALE GENOMIC DNA]</scope>
    <source>
        <strain evidence="1 2">CGMCC 4.6857</strain>
    </source>
</reference>
<dbReference type="Proteomes" id="UP000219612">
    <property type="component" value="Unassembled WGS sequence"/>
</dbReference>
<proteinExistence type="predicted"/>
<gene>
    <name evidence="1" type="ORF">SAMN05421748_114140</name>
</gene>
<protein>
    <submittedName>
        <fullName evidence="1">Uncharacterized protein</fullName>
    </submittedName>
</protein>